<accession>A0ABV7GFG3</accession>
<proteinExistence type="inferred from homology"/>
<reference evidence="10" key="1">
    <citation type="journal article" date="2019" name="Int. J. Syst. Evol. Microbiol.">
        <title>The Global Catalogue of Microorganisms (GCM) 10K type strain sequencing project: providing services to taxonomists for standard genome sequencing and annotation.</title>
        <authorList>
            <consortium name="The Broad Institute Genomics Platform"/>
            <consortium name="The Broad Institute Genome Sequencing Center for Infectious Disease"/>
            <person name="Wu L."/>
            <person name="Ma J."/>
        </authorList>
    </citation>
    <scope>NUCLEOTIDE SEQUENCE [LARGE SCALE GENOMIC DNA]</scope>
    <source>
        <strain evidence="10">KCTC 52277</strain>
    </source>
</reference>
<evidence type="ECO:0000256" key="3">
    <source>
        <dbReference type="ARBA" id="ARBA00022670"/>
    </source>
</evidence>
<comment type="caution">
    <text evidence="9">The sequence shown here is derived from an EMBL/GenBank/DDBJ whole genome shotgun (WGS) entry which is preliminary data.</text>
</comment>
<name>A0ABV7GFG3_9GAMM</name>
<dbReference type="EMBL" id="JBHRTD010000015">
    <property type="protein sequence ID" value="MFC3139011.1"/>
    <property type="molecule type" value="Genomic_DNA"/>
</dbReference>
<feature type="signal peptide" evidence="7">
    <location>
        <begin position="1"/>
        <end position="19"/>
    </location>
</feature>
<feature type="chain" id="PRO_5047145372" evidence="7">
    <location>
        <begin position="20"/>
        <end position="841"/>
    </location>
</feature>
<comment type="cofactor">
    <cofactor evidence="1">
        <name>Zn(2+)</name>
        <dbReference type="ChEBI" id="CHEBI:29105"/>
    </cofactor>
</comment>
<keyword evidence="9" id="KW-0121">Carboxypeptidase</keyword>
<dbReference type="PANTHER" id="PTHR11705">
    <property type="entry name" value="PROTEASE FAMILY M14 CARBOXYPEPTIDASE A,B"/>
    <property type="match status" value="1"/>
</dbReference>
<dbReference type="SUPFAM" id="SSF52317">
    <property type="entry name" value="Class I glutamine amidotransferase-like"/>
    <property type="match status" value="1"/>
</dbReference>
<evidence type="ECO:0000313" key="9">
    <source>
        <dbReference type="EMBL" id="MFC3139011.1"/>
    </source>
</evidence>
<evidence type="ECO:0000256" key="2">
    <source>
        <dbReference type="ARBA" id="ARBA00005988"/>
    </source>
</evidence>
<protein>
    <submittedName>
        <fullName evidence="9">M14 family zinc carboxypeptidase</fullName>
    </submittedName>
</protein>
<dbReference type="InterPro" id="IPR029062">
    <property type="entry name" value="Class_I_gatase-like"/>
</dbReference>
<dbReference type="PANTHER" id="PTHR11705:SF143">
    <property type="entry name" value="SLL0236 PROTEIN"/>
    <property type="match status" value="1"/>
</dbReference>
<dbReference type="Pfam" id="PF00246">
    <property type="entry name" value="Peptidase_M14"/>
    <property type="match status" value="1"/>
</dbReference>
<dbReference type="SMART" id="SM00631">
    <property type="entry name" value="Zn_pept"/>
    <property type="match status" value="1"/>
</dbReference>
<evidence type="ECO:0000259" key="8">
    <source>
        <dbReference type="SMART" id="SM00631"/>
    </source>
</evidence>
<keyword evidence="3" id="KW-0645">Protease</keyword>
<organism evidence="9 10">
    <name type="scientific">Shewanella submarina</name>
    <dbReference type="NCBI Taxonomy" id="2016376"/>
    <lineage>
        <taxon>Bacteria</taxon>
        <taxon>Pseudomonadati</taxon>
        <taxon>Pseudomonadota</taxon>
        <taxon>Gammaproteobacteria</taxon>
        <taxon>Alteromonadales</taxon>
        <taxon>Shewanellaceae</taxon>
        <taxon>Shewanella</taxon>
    </lineage>
</organism>
<comment type="similarity">
    <text evidence="2">Belongs to the peptidase M14 family.</text>
</comment>
<evidence type="ECO:0000256" key="4">
    <source>
        <dbReference type="ARBA" id="ARBA00022801"/>
    </source>
</evidence>
<dbReference type="GO" id="GO:0004180">
    <property type="term" value="F:carboxypeptidase activity"/>
    <property type="evidence" value="ECO:0007669"/>
    <property type="project" value="UniProtKB-KW"/>
</dbReference>
<sequence length="841" mass="92968">MLKSLTLAIALVLSPVVSAQAPDWYPPQSSSNATITTPAEFLGYPLGEWHLRHDQINFYLKQLAAQSPRVSLEDTGLSHEARQQLTAVITSPTNQQKLPQILAQRAKVKQDQAENSPLVIWLAYSIHGDEASGAHAATALAYYLSASEEAWVKELLDKAVVLVTPTQNPDGLDRFSTWANNNRGKVPVGDNHSREHTQDWPRGRFNHYLADLNRDWLFLAHPESQGRVALFHKWQPHYLGDFHEMGHEQSYFFQPGVPDRTHPLTPATNQALTDKLADFHRDALDAKDQAYFSRQAFDDFFYGKGSTYPDINGAIGVLFEQASARGQLQDSANGPVVLSEAIANQFATSLSSLKGAMALEDELKQYQTEFFKGKASDDSRRLSGSLLRAPKDPARRDALASLFAQHKVEHFFLSRDVEADDLIFSAEDSLFIPANQPQQALVEAMFDKRTEFKDATFYDVSSFDLQSAYDLLKADEVKVSRNQLTADAAQSPEQALPDNAVAYLVDWRHSNAAPMLQQLLNADIQVKVATRGFSVRGIEALNWPEGSLYIPAKQAHVSKQQLRELLSRQSQEWGVKVVPASTFAGAGGIDLGSDDFRVIKPVKPLLIAGRGTSTTETGQLWNFLDSRLGIATPLIDASRLSRVDLGNYSHLIFASGSFSTLDAELARDIASFVERGGTVIAQKSALNWLSKNRLMSTELISSKEFAQAFDTKGLTFADRDSLNARKAIGGAIVELTLDAGHPLNYGMTDDKLPVMKNRAIGFKSVDKPFVVAAEYSEQVLKSGYMAPEYQQKLASTPAILVETKGKGEIVALADNLMFRNTWLGTERVYANALYFVPVSVR</sequence>
<dbReference type="SUPFAM" id="SSF53187">
    <property type="entry name" value="Zn-dependent exopeptidases"/>
    <property type="match status" value="1"/>
</dbReference>
<keyword evidence="10" id="KW-1185">Reference proteome</keyword>
<dbReference type="InterPro" id="IPR000834">
    <property type="entry name" value="Peptidase_M14"/>
</dbReference>
<dbReference type="Gene3D" id="3.40.630.10">
    <property type="entry name" value="Zn peptidases"/>
    <property type="match status" value="1"/>
</dbReference>
<evidence type="ECO:0000256" key="6">
    <source>
        <dbReference type="ARBA" id="ARBA00023049"/>
    </source>
</evidence>
<keyword evidence="6" id="KW-0482">Metalloprotease</keyword>
<feature type="domain" description="Peptidase M14" evidence="8">
    <location>
        <begin position="50"/>
        <end position="330"/>
    </location>
</feature>
<evidence type="ECO:0000256" key="5">
    <source>
        <dbReference type="ARBA" id="ARBA00022833"/>
    </source>
</evidence>
<keyword evidence="7" id="KW-0732">Signal</keyword>
<evidence type="ECO:0000256" key="7">
    <source>
        <dbReference type="SAM" id="SignalP"/>
    </source>
</evidence>
<evidence type="ECO:0000256" key="1">
    <source>
        <dbReference type="ARBA" id="ARBA00001947"/>
    </source>
</evidence>
<keyword evidence="4" id="KW-0378">Hydrolase</keyword>
<keyword evidence="5" id="KW-0862">Zinc</keyword>
<evidence type="ECO:0000313" key="10">
    <source>
        <dbReference type="Proteomes" id="UP001595621"/>
    </source>
</evidence>
<dbReference type="RefSeq" id="WP_248936884.1">
    <property type="nucleotide sequence ID" value="NZ_JAKILF010000006.1"/>
</dbReference>
<gene>
    <name evidence="9" type="ORF">ACFOE0_12570</name>
</gene>
<dbReference type="Proteomes" id="UP001595621">
    <property type="component" value="Unassembled WGS sequence"/>
</dbReference>